<organism evidence="1 2">
    <name type="scientific">Meloidogyne enterolobii</name>
    <name type="common">Root-knot nematode worm</name>
    <name type="synonym">Meloidogyne mayaguensis</name>
    <dbReference type="NCBI Taxonomy" id="390850"/>
    <lineage>
        <taxon>Eukaryota</taxon>
        <taxon>Metazoa</taxon>
        <taxon>Ecdysozoa</taxon>
        <taxon>Nematoda</taxon>
        <taxon>Chromadorea</taxon>
        <taxon>Rhabditida</taxon>
        <taxon>Tylenchina</taxon>
        <taxon>Tylenchomorpha</taxon>
        <taxon>Tylenchoidea</taxon>
        <taxon>Meloidogynidae</taxon>
        <taxon>Meloidogyninae</taxon>
        <taxon>Meloidogyne</taxon>
    </lineage>
</organism>
<evidence type="ECO:0000313" key="1">
    <source>
        <dbReference type="EMBL" id="CAK5012450.1"/>
    </source>
</evidence>
<dbReference type="Proteomes" id="UP001497535">
    <property type="component" value="Unassembled WGS sequence"/>
</dbReference>
<sequence>MPISTFHRSDRLGLARDYLGAGILYPNPLRSEKSDDFESSYAVLTEVKLWHFVVPQGCAQMSEMLTFLWLDRIG</sequence>
<proteinExistence type="predicted"/>
<protein>
    <submittedName>
        <fullName evidence="1">Uncharacterized protein</fullName>
    </submittedName>
</protein>
<reference evidence="1" key="1">
    <citation type="submission" date="2023-11" db="EMBL/GenBank/DDBJ databases">
        <authorList>
            <person name="Poullet M."/>
        </authorList>
    </citation>
    <scope>NUCLEOTIDE SEQUENCE</scope>
    <source>
        <strain evidence="1">E1834</strain>
    </source>
</reference>
<comment type="caution">
    <text evidence="1">The sequence shown here is derived from an EMBL/GenBank/DDBJ whole genome shotgun (WGS) entry which is preliminary data.</text>
</comment>
<accession>A0ACB0XQB1</accession>
<evidence type="ECO:0000313" key="2">
    <source>
        <dbReference type="Proteomes" id="UP001497535"/>
    </source>
</evidence>
<dbReference type="EMBL" id="CAVMJV010000002">
    <property type="protein sequence ID" value="CAK5012450.1"/>
    <property type="molecule type" value="Genomic_DNA"/>
</dbReference>
<keyword evidence="2" id="KW-1185">Reference proteome</keyword>
<gene>
    <name evidence="1" type="ORF">MENTE1834_LOCUS2125</name>
</gene>
<name>A0ACB0XQB1_MELEN</name>